<accession>A0AA38LAJ9</accession>
<protein>
    <submittedName>
        <fullName evidence="2">Uncharacterized protein</fullName>
    </submittedName>
</protein>
<reference evidence="2 3" key="1">
    <citation type="journal article" date="2021" name="Nat. Plants">
        <title>The Taxus genome provides insights into paclitaxel biosynthesis.</title>
        <authorList>
            <person name="Xiong X."/>
            <person name="Gou J."/>
            <person name="Liao Q."/>
            <person name="Li Y."/>
            <person name="Zhou Q."/>
            <person name="Bi G."/>
            <person name="Li C."/>
            <person name="Du R."/>
            <person name="Wang X."/>
            <person name="Sun T."/>
            <person name="Guo L."/>
            <person name="Liang H."/>
            <person name="Lu P."/>
            <person name="Wu Y."/>
            <person name="Zhang Z."/>
            <person name="Ro D.K."/>
            <person name="Shang Y."/>
            <person name="Huang S."/>
            <person name="Yan J."/>
        </authorList>
    </citation>
    <scope>NUCLEOTIDE SEQUENCE [LARGE SCALE GENOMIC DNA]</scope>
    <source>
        <strain evidence="2">Ta-2019</strain>
    </source>
</reference>
<dbReference type="AlphaFoldDB" id="A0AA38LAJ9"/>
<feature type="compositionally biased region" description="Basic and acidic residues" evidence="1">
    <location>
        <begin position="41"/>
        <end position="56"/>
    </location>
</feature>
<name>A0AA38LAJ9_TAXCH</name>
<feature type="non-terminal residue" evidence="2">
    <location>
        <position position="66"/>
    </location>
</feature>
<gene>
    <name evidence="2" type="ORF">KI387_023002</name>
</gene>
<keyword evidence="3" id="KW-1185">Reference proteome</keyword>
<organism evidence="2 3">
    <name type="scientific">Taxus chinensis</name>
    <name type="common">Chinese yew</name>
    <name type="synonym">Taxus wallichiana var. chinensis</name>
    <dbReference type="NCBI Taxonomy" id="29808"/>
    <lineage>
        <taxon>Eukaryota</taxon>
        <taxon>Viridiplantae</taxon>
        <taxon>Streptophyta</taxon>
        <taxon>Embryophyta</taxon>
        <taxon>Tracheophyta</taxon>
        <taxon>Spermatophyta</taxon>
        <taxon>Pinopsida</taxon>
        <taxon>Pinidae</taxon>
        <taxon>Conifers II</taxon>
        <taxon>Cupressales</taxon>
        <taxon>Taxaceae</taxon>
        <taxon>Taxus</taxon>
    </lineage>
</organism>
<dbReference type="Proteomes" id="UP000824469">
    <property type="component" value="Unassembled WGS sequence"/>
</dbReference>
<evidence type="ECO:0000313" key="2">
    <source>
        <dbReference type="EMBL" id="KAH9314375.1"/>
    </source>
</evidence>
<proteinExistence type="predicted"/>
<feature type="non-terminal residue" evidence="2">
    <location>
        <position position="1"/>
    </location>
</feature>
<evidence type="ECO:0000313" key="3">
    <source>
        <dbReference type="Proteomes" id="UP000824469"/>
    </source>
</evidence>
<dbReference type="EMBL" id="JAHRHJ020000005">
    <property type="protein sequence ID" value="KAH9314375.1"/>
    <property type="molecule type" value="Genomic_DNA"/>
</dbReference>
<feature type="region of interest" description="Disordered" evidence="1">
    <location>
        <begin position="41"/>
        <end position="66"/>
    </location>
</feature>
<comment type="caution">
    <text evidence="2">The sequence shown here is derived from an EMBL/GenBank/DDBJ whole genome shotgun (WGS) entry which is preliminary data.</text>
</comment>
<sequence length="66" mass="6706">GGCVTIGICATMGTDETMFRVVDEGMVETAGATNVVDAVARDDKGPSCETNGDRVGEGNVEPEGVD</sequence>
<evidence type="ECO:0000256" key="1">
    <source>
        <dbReference type="SAM" id="MobiDB-lite"/>
    </source>
</evidence>